<protein>
    <submittedName>
        <fullName evidence="1">Uncharacterized protein</fullName>
    </submittedName>
</protein>
<reference evidence="1 2" key="1">
    <citation type="journal article" date="2011" name="PLoS Genet.">
        <title>Genomic analysis of the necrotrophic fungal pathogens Sclerotinia sclerotiorum and Botrytis cinerea.</title>
        <authorList>
            <person name="Amselem J."/>
            <person name="Cuomo C.A."/>
            <person name="van Kan J.A."/>
            <person name="Viaud M."/>
            <person name="Benito E.P."/>
            <person name="Couloux A."/>
            <person name="Coutinho P.M."/>
            <person name="de Vries R.P."/>
            <person name="Dyer P.S."/>
            <person name="Fillinger S."/>
            <person name="Fournier E."/>
            <person name="Gout L."/>
            <person name="Hahn M."/>
            <person name="Kohn L."/>
            <person name="Lapalu N."/>
            <person name="Plummer K.M."/>
            <person name="Pradier J.M."/>
            <person name="Quevillon E."/>
            <person name="Sharon A."/>
            <person name="Simon A."/>
            <person name="ten Have A."/>
            <person name="Tudzynski B."/>
            <person name="Tudzynski P."/>
            <person name="Wincker P."/>
            <person name="Andrew M."/>
            <person name="Anthouard V."/>
            <person name="Beever R.E."/>
            <person name="Beffa R."/>
            <person name="Benoit I."/>
            <person name="Bouzid O."/>
            <person name="Brault B."/>
            <person name="Chen Z."/>
            <person name="Choquer M."/>
            <person name="Collemare J."/>
            <person name="Cotton P."/>
            <person name="Danchin E.G."/>
            <person name="Da Silva C."/>
            <person name="Gautier A."/>
            <person name="Giraud C."/>
            <person name="Giraud T."/>
            <person name="Gonzalez C."/>
            <person name="Grossetete S."/>
            <person name="Guldener U."/>
            <person name="Henrissat B."/>
            <person name="Howlett B.J."/>
            <person name="Kodira C."/>
            <person name="Kretschmer M."/>
            <person name="Lappartient A."/>
            <person name="Leroch M."/>
            <person name="Levis C."/>
            <person name="Mauceli E."/>
            <person name="Neuveglise C."/>
            <person name="Oeser B."/>
            <person name="Pearson M."/>
            <person name="Poulain J."/>
            <person name="Poussereau N."/>
            <person name="Quesneville H."/>
            <person name="Rascle C."/>
            <person name="Schumacher J."/>
            <person name="Segurens B."/>
            <person name="Sexton A."/>
            <person name="Silva E."/>
            <person name="Sirven C."/>
            <person name="Soanes D.M."/>
            <person name="Talbot N.J."/>
            <person name="Templeton M."/>
            <person name="Yandava C."/>
            <person name="Yarden O."/>
            <person name="Zeng Q."/>
            <person name="Rollins J.A."/>
            <person name="Lebrun M.H."/>
            <person name="Dickman M."/>
        </authorList>
    </citation>
    <scope>NUCLEOTIDE SEQUENCE [LARGE SCALE GENOMIC DNA]</scope>
    <source>
        <strain evidence="1 2">B05.10</strain>
    </source>
</reference>
<organism evidence="1 2">
    <name type="scientific">Botryotinia fuckeliana (strain B05.10)</name>
    <name type="common">Noble rot fungus</name>
    <name type="synonym">Botrytis cinerea</name>
    <dbReference type="NCBI Taxonomy" id="332648"/>
    <lineage>
        <taxon>Eukaryota</taxon>
        <taxon>Fungi</taxon>
        <taxon>Dikarya</taxon>
        <taxon>Ascomycota</taxon>
        <taxon>Pezizomycotina</taxon>
        <taxon>Leotiomycetes</taxon>
        <taxon>Helotiales</taxon>
        <taxon>Sclerotiniaceae</taxon>
        <taxon>Botrytis</taxon>
    </lineage>
</organism>
<dbReference type="RefSeq" id="XP_001560131.1">
    <property type="nucleotide sequence ID" value="XM_001560081.2"/>
</dbReference>
<gene>
    <name evidence="1" type="ORF">BCIN_06g00210</name>
</gene>
<dbReference type="KEGG" id="bfu:BCIN_06g00210"/>
<keyword evidence="2" id="KW-1185">Reference proteome</keyword>
<dbReference type="VEuPathDB" id="FungiDB:Bcin06g00210"/>
<sequence>MTNDNGVYEPGINLTIDQYSLNDNIRVGRQEDLASDLDDTQSRHRLLNSLGTVFIKDEQDKGFRNGTSFITVQNMLSFKSTEDDDCEFEIVSPEETGRLWGMLPATRGCIIVPSQVKTALPLSNERQSVILSDINSSNFHTSNGELRENRYETWDGTGLDDRMAGLSGSNQEKILKRGLSAIENSTGLEQLCSQYGMPILDNQTPEFIRPPKFSQFHDQFTGYPQSDGNWTSASHGAIPNDYLNTYRSAEHSMNSTQQKTQYFNVNSSGYGGGSKNEIHGNQVPVFRKLSQENQQENHCSISRKRTRTLGVEATAVQADAMNIAGGPSDLKDGFELGGINRGSPNPTKRNKFAKTNRIYQPRVEQRACCMSRATSEG</sequence>
<evidence type="ECO:0000313" key="1">
    <source>
        <dbReference type="EMBL" id="ATZ50519.1"/>
    </source>
</evidence>
<proteinExistence type="predicted"/>
<accession>A0A384JIU6</accession>
<evidence type="ECO:0000313" key="2">
    <source>
        <dbReference type="Proteomes" id="UP000001798"/>
    </source>
</evidence>
<dbReference type="GeneID" id="5440887"/>
<reference evidence="1 2" key="3">
    <citation type="journal article" date="2017" name="Mol. Plant Pathol.">
        <title>A gapless genome sequence of the fungus Botrytis cinerea.</title>
        <authorList>
            <person name="Van Kan J.A."/>
            <person name="Stassen J.H."/>
            <person name="Mosbach A."/>
            <person name="Van Der Lee T.A."/>
            <person name="Faino L."/>
            <person name="Farmer A.D."/>
            <person name="Papasotiriou D.G."/>
            <person name="Zhou S."/>
            <person name="Seidl M.F."/>
            <person name="Cottam E."/>
            <person name="Edel D."/>
            <person name="Hahn M."/>
            <person name="Schwartz D.C."/>
            <person name="Dietrich R.A."/>
            <person name="Widdison S."/>
            <person name="Scalliet G."/>
        </authorList>
    </citation>
    <scope>NUCLEOTIDE SEQUENCE [LARGE SCALE GENOMIC DNA]</scope>
    <source>
        <strain evidence="1 2">B05.10</strain>
    </source>
</reference>
<name>A0A384JIU6_BOTFB</name>
<dbReference type="Proteomes" id="UP000001798">
    <property type="component" value="Chromosome 6"/>
</dbReference>
<dbReference type="AlphaFoldDB" id="A0A384JIU6"/>
<dbReference type="OrthoDB" id="3538755at2759"/>
<reference evidence="1 2" key="2">
    <citation type="journal article" date="2012" name="Eukaryot. Cell">
        <title>Genome update of Botrytis cinerea strains B05.10 and T4.</title>
        <authorList>
            <person name="Staats M."/>
            <person name="van Kan J.A."/>
        </authorList>
    </citation>
    <scope>NUCLEOTIDE SEQUENCE [LARGE SCALE GENOMIC DNA]</scope>
    <source>
        <strain evidence="1 2">B05.10</strain>
    </source>
</reference>
<dbReference type="EMBL" id="CP009810">
    <property type="protein sequence ID" value="ATZ50519.1"/>
    <property type="molecule type" value="Genomic_DNA"/>
</dbReference>